<feature type="transmembrane region" description="Helical" evidence="12">
    <location>
        <begin position="594"/>
        <end position="611"/>
    </location>
</feature>
<dbReference type="CDD" id="cd16020">
    <property type="entry name" value="GPI_EPT_1"/>
    <property type="match status" value="1"/>
</dbReference>
<dbReference type="InParanoid" id="B3LXK3"/>
<evidence type="ECO:0000256" key="12">
    <source>
        <dbReference type="RuleBase" id="RU367138"/>
    </source>
</evidence>
<dbReference type="InterPro" id="IPR017850">
    <property type="entry name" value="Alkaline_phosphatase_core_sf"/>
</dbReference>
<dbReference type="OMA" id="CAPTMTR"/>
<dbReference type="GO" id="GO:0051377">
    <property type="term" value="F:mannose-ethanolamine phosphotransferase activity"/>
    <property type="evidence" value="ECO:0007669"/>
    <property type="project" value="UniProtKB-UniRule"/>
</dbReference>
<feature type="transmembrane region" description="Helical" evidence="12">
    <location>
        <begin position="831"/>
        <end position="852"/>
    </location>
</feature>
<dbReference type="FunCoup" id="B3LXK3">
    <property type="interactions" value="3"/>
</dbReference>
<reference evidence="15 16" key="1">
    <citation type="journal article" date="2007" name="Nature">
        <title>Evolution of genes and genomes on the Drosophila phylogeny.</title>
        <authorList>
            <consortium name="Drosophila 12 Genomes Consortium"/>
            <person name="Clark A.G."/>
            <person name="Eisen M.B."/>
            <person name="Smith D.R."/>
            <person name="Bergman C.M."/>
            <person name="Oliver B."/>
            <person name="Markow T.A."/>
            <person name="Kaufman T.C."/>
            <person name="Kellis M."/>
            <person name="Gelbart W."/>
            <person name="Iyer V.N."/>
            <person name="Pollard D.A."/>
            <person name="Sackton T.B."/>
            <person name="Larracuente A.M."/>
            <person name="Singh N.D."/>
            <person name="Abad J.P."/>
            <person name="Abt D.N."/>
            <person name="Adryan B."/>
            <person name="Aguade M."/>
            <person name="Akashi H."/>
            <person name="Anderson W.W."/>
            <person name="Aquadro C.F."/>
            <person name="Ardell D.H."/>
            <person name="Arguello R."/>
            <person name="Artieri C.G."/>
            <person name="Barbash D.A."/>
            <person name="Barker D."/>
            <person name="Barsanti P."/>
            <person name="Batterham P."/>
            <person name="Batzoglou S."/>
            <person name="Begun D."/>
            <person name="Bhutkar A."/>
            <person name="Blanco E."/>
            <person name="Bosak S.A."/>
            <person name="Bradley R.K."/>
            <person name="Brand A.D."/>
            <person name="Brent M.R."/>
            <person name="Brooks A.N."/>
            <person name="Brown R.H."/>
            <person name="Butlin R.K."/>
            <person name="Caggese C."/>
            <person name="Calvi B.R."/>
            <person name="Bernardo de Carvalho A."/>
            <person name="Caspi A."/>
            <person name="Castrezana S."/>
            <person name="Celniker S.E."/>
            <person name="Chang J.L."/>
            <person name="Chapple C."/>
            <person name="Chatterji S."/>
            <person name="Chinwalla A."/>
            <person name="Civetta A."/>
            <person name="Clifton S.W."/>
            <person name="Comeron J.M."/>
            <person name="Costello J.C."/>
            <person name="Coyne J.A."/>
            <person name="Daub J."/>
            <person name="David R.G."/>
            <person name="Delcher A.L."/>
            <person name="Delehaunty K."/>
            <person name="Do C.B."/>
            <person name="Ebling H."/>
            <person name="Edwards K."/>
            <person name="Eickbush T."/>
            <person name="Evans J.D."/>
            <person name="Filipski A."/>
            <person name="Findeiss S."/>
            <person name="Freyhult E."/>
            <person name="Fulton L."/>
            <person name="Fulton R."/>
            <person name="Garcia A.C."/>
            <person name="Gardiner A."/>
            <person name="Garfield D.A."/>
            <person name="Garvin B.E."/>
            <person name="Gibson G."/>
            <person name="Gilbert D."/>
            <person name="Gnerre S."/>
            <person name="Godfrey J."/>
            <person name="Good R."/>
            <person name="Gotea V."/>
            <person name="Gravely B."/>
            <person name="Greenberg A.J."/>
            <person name="Griffiths-Jones S."/>
            <person name="Gross S."/>
            <person name="Guigo R."/>
            <person name="Gustafson E.A."/>
            <person name="Haerty W."/>
            <person name="Hahn M.W."/>
            <person name="Halligan D.L."/>
            <person name="Halpern A.L."/>
            <person name="Halter G.M."/>
            <person name="Han M.V."/>
            <person name="Heger A."/>
            <person name="Hillier L."/>
            <person name="Hinrichs A.S."/>
            <person name="Holmes I."/>
            <person name="Hoskins R.A."/>
            <person name="Hubisz M.J."/>
            <person name="Hultmark D."/>
            <person name="Huntley M.A."/>
            <person name="Jaffe D.B."/>
            <person name="Jagadeeshan S."/>
            <person name="Jeck W.R."/>
            <person name="Johnson J."/>
            <person name="Jones C.D."/>
            <person name="Jordan W.C."/>
            <person name="Karpen G.H."/>
            <person name="Kataoka E."/>
            <person name="Keightley P.D."/>
            <person name="Kheradpour P."/>
            <person name="Kirkness E.F."/>
            <person name="Koerich L.B."/>
            <person name="Kristiansen K."/>
            <person name="Kudrna D."/>
            <person name="Kulathinal R.J."/>
            <person name="Kumar S."/>
            <person name="Kwok R."/>
            <person name="Lander E."/>
            <person name="Langley C.H."/>
            <person name="Lapoint R."/>
            <person name="Lazzaro B.P."/>
            <person name="Lee S.J."/>
            <person name="Levesque L."/>
            <person name="Li R."/>
            <person name="Lin C.F."/>
            <person name="Lin M.F."/>
            <person name="Lindblad-Toh K."/>
            <person name="Llopart A."/>
            <person name="Long M."/>
            <person name="Low L."/>
            <person name="Lozovsky E."/>
            <person name="Lu J."/>
            <person name="Luo M."/>
            <person name="Machado C.A."/>
            <person name="Makalowski W."/>
            <person name="Marzo M."/>
            <person name="Matsuda M."/>
            <person name="Matzkin L."/>
            <person name="McAllister B."/>
            <person name="McBride C.S."/>
            <person name="McKernan B."/>
            <person name="McKernan K."/>
            <person name="Mendez-Lago M."/>
            <person name="Minx P."/>
            <person name="Mollenhauer M.U."/>
            <person name="Montooth K."/>
            <person name="Mount S.M."/>
            <person name="Mu X."/>
            <person name="Myers E."/>
            <person name="Negre B."/>
            <person name="Newfeld S."/>
            <person name="Nielsen R."/>
            <person name="Noor M.A."/>
            <person name="O'Grady P."/>
            <person name="Pachter L."/>
            <person name="Papaceit M."/>
            <person name="Parisi M.J."/>
            <person name="Parisi M."/>
            <person name="Parts L."/>
            <person name="Pedersen J.S."/>
            <person name="Pesole G."/>
            <person name="Phillippy A.M."/>
            <person name="Ponting C.P."/>
            <person name="Pop M."/>
            <person name="Porcelli D."/>
            <person name="Powell J.R."/>
            <person name="Prohaska S."/>
            <person name="Pruitt K."/>
            <person name="Puig M."/>
            <person name="Quesneville H."/>
            <person name="Ram K.R."/>
            <person name="Rand D."/>
            <person name="Rasmussen M.D."/>
            <person name="Reed L.K."/>
            <person name="Reenan R."/>
            <person name="Reily A."/>
            <person name="Remington K.A."/>
            <person name="Rieger T.T."/>
            <person name="Ritchie M.G."/>
            <person name="Robin C."/>
            <person name="Rogers Y.H."/>
            <person name="Rohde C."/>
            <person name="Rozas J."/>
            <person name="Rubenfield M.J."/>
            <person name="Ruiz A."/>
            <person name="Russo S."/>
            <person name="Salzberg S.L."/>
            <person name="Sanchez-Gracia A."/>
            <person name="Saranga D.J."/>
            <person name="Sato H."/>
            <person name="Schaeffer S.W."/>
            <person name="Schatz M.C."/>
            <person name="Schlenke T."/>
            <person name="Schwartz R."/>
            <person name="Segarra C."/>
            <person name="Singh R.S."/>
            <person name="Sirot L."/>
            <person name="Sirota M."/>
            <person name="Sisneros N.B."/>
            <person name="Smith C.D."/>
            <person name="Smith T.F."/>
            <person name="Spieth J."/>
            <person name="Stage D.E."/>
            <person name="Stark A."/>
            <person name="Stephan W."/>
            <person name="Strausberg R.L."/>
            <person name="Strempel S."/>
            <person name="Sturgill D."/>
            <person name="Sutton G."/>
            <person name="Sutton G.G."/>
            <person name="Tao W."/>
            <person name="Teichmann S."/>
            <person name="Tobari Y.N."/>
            <person name="Tomimura Y."/>
            <person name="Tsolas J.M."/>
            <person name="Valente V.L."/>
            <person name="Venter E."/>
            <person name="Venter J.C."/>
            <person name="Vicario S."/>
            <person name="Vieira F.G."/>
            <person name="Vilella A.J."/>
            <person name="Villasante A."/>
            <person name="Walenz B."/>
            <person name="Wang J."/>
            <person name="Wasserman M."/>
            <person name="Watts T."/>
            <person name="Wilson D."/>
            <person name="Wilson R.K."/>
            <person name="Wing R.A."/>
            <person name="Wolfner M.F."/>
            <person name="Wong A."/>
            <person name="Wong G.K."/>
            <person name="Wu C.I."/>
            <person name="Wu G."/>
            <person name="Yamamoto D."/>
            <person name="Yang H.P."/>
            <person name="Yang S.P."/>
            <person name="Yorke J.A."/>
            <person name="Yoshida K."/>
            <person name="Zdobnov E."/>
            <person name="Zhang P."/>
            <person name="Zhang Y."/>
            <person name="Zimin A.V."/>
            <person name="Baldwin J."/>
            <person name="Abdouelleil A."/>
            <person name="Abdulkadir J."/>
            <person name="Abebe A."/>
            <person name="Abera B."/>
            <person name="Abreu J."/>
            <person name="Acer S.C."/>
            <person name="Aftuck L."/>
            <person name="Alexander A."/>
            <person name="An P."/>
            <person name="Anderson E."/>
            <person name="Anderson S."/>
            <person name="Arachi H."/>
            <person name="Azer M."/>
            <person name="Bachantsang P."/>
            <person name="Barry A."/>
            <person name="Bayul T."/>
            <person name="Berlin A."/>
            <person name="Bessette D."/>
            <person name="Bloom T."/>
            <person name="Blye J."/>
            <person name="Boguslavskiy L."/>
            <person name="Bonnet C."/>
            <person name="Boukhgalter B."/>
            <person name="Bourzgui I."/>
            <person name="Brown A."/>
            <person name="Cahill P."/>
            <person name="Channer S."/>
            <person name="Cheshatsang Y."/>
            <person name="Chuda L."/>
            <person name="Citroen M."/>
            <person name="Collymore A."/>
            <person name="Cooke P."/>
            <person name="Costello M."/>
            <person name="D'Aco K."/>
            <person name="Daza R."/>
            <person name="De Haan G."/>
            <person name="DeGray S."/>
            <person name="DeMaso C."/>
            <person name="Dhargay N."/>
            <person name="Dooley K."/>
            <person name="Dooley E."/>
            <person name="Doricent M."/>
            <person name="Dorje P."/>
            <person name="Dorjee K."/>
            <person name="Dupes A."/>
            <person name="Elong R."/>
            <person name="Falk J."/>
            <person name="Farina A."/>
            <person name="Faro S."/>
            <person name="Ferguson D."/>
            <person name="Fisher S."/>
            <person name="Foley C.D."/>
            <person name="Franke A."/>
            <person name="Friedrich D."/>
            <person name="Gadbois L."/>
            <person name="Gearin G."/>
            <person name="Gearin C.R."/>
            <person name="Giannoukos G."/>
            <person name="Goode T."/>
            <person name="Graham J."/>
            <person name="Grandbois E."/>
            <person name="Grewal S."/>
            <person name="Gyaltsen K."/>
            <person name="Hafez N."/>
            <person name="Hagos B."/>
            <person name="Hall J."/>
            <person name="Henson C."/>
            <person name="Hollinger A."/>
            <person name="Honan T."/>
            <person name="Huard M.D."/>
            <person name="Hughes L."/>
            <person name="Hurhula B."/>
            <person name="Husby M.E."/>
            <person name="Kamat A."/>
            <person name="Kanga B."/>
            <person name="Kashin S."/>
            <person name="Khazanovich D."/>
            <person name="Kisner P."/>
            <person name="Lance K."/>
            <person name="Lara M."/>
            <person name="Lee W."/>
            <person name="Lennon N."/>
            <person name="Letendre F."/>
            <person name="LeVine R."/>
            <person name="Lipovsky A."/>
            <person name="Liu X."/>
            <person name="Liu J."/>
            <person name="Liu S."/>
            <person name="Lokyitsang T."/>
            <person name="Lokyitsang Y."/>
            <person name="Lubonja R."/>
            <person name="Lui A."/>
            <person name="MacDonald P."/>
            <person name="Magnisalis V."/>
            <person name="Maru K."/>
            <person name="Matthews C."/>
            <person name="McCusker W."/>
            <person name="McDonough S."/>
            <person name="Mehta T."/>
            <person name="Meldrim J."/>
            <person name="Meneus L."/>
            <person name="Mihai O."/>
            <person name="Mihalev A."/>
            <person name="Mihova T."/>
            <person name="Mittelman R."/>
            <person name="Mlenga V."/>
            <person name="Montmayeur A."/>
            <person name="Mulrain L."/>
            <person name="Navidi A."/>
            <person name="Naylor J."/>
            <person name="Negash T."/>
            <person name="Nguyen T."/>
            <person name="Nguyen N."/>
            <person name="Nicol R."/>
            <person name="Norbu C."/>
            <person name="Norbu N."/>
            <person name="Novod N."/>
            <person name="O'Neill B."/>
            <person name="Osman S."/>
            <person name="Markiewicz E."/>
            <person name="Oyono O.L."/>
            <person name="Patti C."/>
            <person name="Phunkhang P."/>
            <person name="Pierre F."/>
            <person name="Priest M."/>
            <person name="Raghuraman S."/>
            <person name="Rege F."/>
            <person name="Reyes R."/>
            <person name="Rise C."/>
            <person name="Rogov P."/>
            <person name="Ross K."/>
            <person name="Ryan E."/>
            <person name="Settipalli S."/>
            <person name="Shea T."/>
            <person name="Sherpa N."/>
            <person name="Shi L."/>
            <person name="Shih D."/>
            <person name="Sparrow T."/>
            <person name="Spaulding J."/>
            <person name="Stalker J."/>
            <person name="Stange-Thomann N."/>
            <person name="Stavropoulos S."/>
            <person name="Stone C."/>
            <person name="Strader C."/>
            <person name="Tesfaye S."/>
            <person name="Thomson T."/>
            <person name="Thoulutsang Y."/>
            <person name="Thoulutsang D."/>
            <person name="Topham K."/>
            <person name="Topping I."/>
            <person name="Tsamla T."/>
            <person name="Vassiliev H."/>
            <person name="Vo A."/>
            <person name="Wangchuk T."/>
            <person name="Wangdi T."/>
            <person name="Weiand M."/>
            <person name="Wilkinson J."/>
            <person name="Wilson A."/>
            <person name="Yadav S."/>
            <person name="Young G."/>
            <person name="Yu Q."/>
            <person name="Zembek L."/>
            <person name="Zhong D."/>
            <person name="Zimmer A."/>
            <person name="Zwirko Z."/>
            <person name="Jaffe D.B."/>
            <person name="Alvarez P."/>
            <person name="Brockman W."/>
            <person name="Butler J."/>
            <person name="Chin C."/>
            <person name="Gnerre S."/>
            <person name="Grabherr M."/>
            <person name="Kleber M."/>
            <person name="Mauceli E."/>
            <person name="MacCallum I."/>
        </authorList>
    </citation>
    <scope>NUCLEOTIDE SEQUENCE [LARGE SCALE GENOMIC DNA]</scope>
    <source>
        <strain evidence="16">Tucson 14024-0371.13</strain>
    </source>
</reference>
<keyword evidence="5 12" id="KW-0337">GPI-anchor biosynthesis</keyword>
<evidence type="ECO:0000256" key="13">
    <source>
        <dbReference type="SAM" id="SignalP"/>
    </source>
</evidence>
<feature type="domain" description="GPI ethanolamine phosphate transferase 1 C-terminal" evidence="14">
    <location>
        <begin position="412"/>
        <end position="856"/>
    </location>
</feature>
<comment type="function">
    <text evidence="12">Ethanolamine phosphate transferase involved in glycosylphosphatidylinositol-anchor biosynthesis. Transfers ethanolamine phosphate to the first alpha-1,4-linked mannose of the glycosylphosphatidylinositol precursor of GPI-anchor.</text>
</comment>
<proteinExistence type="inferred from homology"/>
<dbReference type="EC" id="2.-.-.-" evidence="12"/>
<dbReference type="SUPFAM" id="SSF53649">
    <property type="entry name" value="Alkaline phosphatase-like"/>
    <property type="match status" value="1"/>
</dbReference>
<keyword evidence="9 12" id="KW-1133">Transmembrane helix</keyword>
<evidence type="ECO:0000256" key="3">
    <source>
        <dbReference type="ARBA" id="ARBA00008400"/>
    </source>
</evidence>
<organism evidence="15 16">
    <name type="scientific">Drosophila ananassae</name>
    <name type="common">Fruit fly</name>
    <dbReference type="NCBI Taxonomy" id="7217"/>
    <lineage>
        <taxon>Eukaryota</taxon>
        <taxon>Metazoa</taxon>
        <taxon>Ecdysozoa</taxon>
        <taxon>Arthropoda</taxon>
        <taxon>Hexapoda</taxon>
        <taxon>Insecta</taxon>
        <taxon>Pterygota</taxon>
        <taxon>Neoptera</taxon>
        <taxon>Endopterygota</taxon>
        <taxon>Diptera</taxon>
        <taxon>Brachycera</taxon>
        <taxon>Muscomorpha</taxon>
        <taxon>Ephydroidea</taxon>
        <taxon>Drosophilidae</taxon>
        <taxon>Drosophila</taxon>
        <taxon>Sophophora</taxon>
    </lineage>
</organism>
<dbReference type="Proteomes" id="UP000007801">
    <property type="component" value="Unassembled WGS sequence"/>
</dbReference>
<dbReference type="Pfam" id="PF04987">
    <property type="entry name" value="PigN"/>
    <property type="match status" value="1"/>
</dbReference>
<dbReference type="GO" id="GO:0005789">
    <property type="term" value="C:endoplasmic reticulum membrane"/>
    <property type="evidence" value="ECO:0007669"/>
    <property type="project" value="UniProtKB-SubCell"/>
</dbReference>
<evidence type="ECO:0000313" key="16">
    <source>
        <dbReference type="Proteomes" id="UP000007801"/>
    </source>
</evidence>
<feature type="transmembrane region" description="Helical" evidence="12">
    <location>
        <begin position="642"/>
        <end position="665"/>
    </location>
</feature>
<evidence type="ECO:0000256" key="10">
    <source>
        <dbReference type="ARBA" id="ARBA00023136"/>
    </source>
</evidence>
<keyword evidence="13" id="KW-0732">Signal</keyword>
<feature type="transmembrane region" description="Helical" evidence="12">
    <location>
        <begin position="790"/>
        <end position="819"/>
    </location>
</feature>
<evidence type="ECO:0000256" key="7">
    <source>
        <dbReference type="ARBA" id="ARBA00022692"/>
    </source>
</evidence>
<name>B3LXK3_DROAN</name>
<keyword evidence="8 12" id="KW-0256">Endoplasmic reticulum</keyword>
<feature type="transmembrane region" description="Helical" evidence="12">
    <location>
        <begin position="484"/>
        <end position="502"/>
    </location>
</feature>
<feature type="transmembrane region" description="Helical" evidence="12">
    <location>
        <begin position="758"/>
        <end position="778"/>
    </location>
</feature>
<keyword evidence="7 12" id="KW-0812">Transmembrane</keyword>
<dbReference type="UniPathway" id="UPA00196"/>
<gene>
    <name evidence="15" type="primary">Dana\GF16287</name>
    <name evidence="15" type="synonym">dana_GLEANR_17558</name>
    <name evidence="15" type="ORF">GF16287</name>
</gene>
<feature type="transmembrane region" description="Helical" evidence="12">
    <location>
        <begin position="618"/>
        <end position="636"/>
    </location>
</feature>
<dbReference type="KEGG" id="dan:6499084"/>
<dbReference type="InterPro" id="IPR017852">
    <property type="entry name" value="GPI_EtnP_transferase_1_C"/>
</dbReference>
<evidence type="ECO:0000256" key="4">
    <source>
        <dbReference type="ARBA" id="ARBA00020831"/>
    </source>
</evidence>
<evidence type="ECO:0000259" key="14">
    <source>
        <dbReference type="Pfam" id="PF04987"/>
    </source>
</evidence>
<evidence type="ECO:0000256" key="2">
    <source>
        <dbReference type="ARBA" id="ARBA00004687"/>
    </source>
</evidence>
<evidence type="ECO:0000256" key="6">
    <source>
        <dbReference type="ARBA" id="ARBA00022679"/>
    </source>
</evidence>
<dbReference type="Gene3D" id="3.40.720.10">
    <property type="entry name" value="Alkaline Phosphatase, subunit A"/>
    <property type="match status" value="1"/>
</dbReference>
<dbReference type="STRING" id="7217.B3LXK3"/>
<evidence type="ECO:0000256" key="1">
    <source>
        <dbReference type="ARBA" id="ARBA00004477"/>
    </source>
</evidence>
<evidence type="ECO:0000256" key="11">
    <source>
        <dbReference type="ARBA" id="ARBA00023180"/>
    </source>
</evidence>
<dbReference type="eggNOG" id="KOG2124">
    <property type="taxonomic scope" value="Eukaryota"/>
</dbReference>
<dbReference type="PANTHER" id="PTHR12250:SF0">
    <property type="entry name" value="GPI ETHANOLAMINE PHOSPHATE TRANSFERASE 1"/>
    <property type="match status" value="1"/>
</dbReference>
<dbReference type="InterPro" id="IPR037671">
    <property type="entry name" value="PIGN_N"/>
</dbReference>
<sequence>MWKLQALVVQLLLLGSLLSTYFQPTQLPGLVPQKTMSELGFKAPADRLVVFLIDGLSGITFLADNGSNVPDLRDLYRQHGRMAISHSTAPTMTRTGHIAIFGGLHEDPSAALVYYNYNPLHFDTVFNRSRTTIGWVHRYVNSFFKNLPHGGAPLRFTLFSEGSTGRLKCDTFVYRKVAEYLSNTENVQELRNTKPVVLFLYLPDMDIVGHRYTMQKPQYYQKLMHTQRGVRHTYELIERVFNDGRTSYLMTADHGQTIYGYHGQGSALETETPLLLWGAGVKRSADNSSGIFPTRQNIAQMDQIQLASLMSALIGLPPPMNNLGVIPEGYLDVSAPYEAMALHLNALQILEQAKILIRRHESAVFYEWLPFFWELDLEKIANYSAKVKALMEEGKPELAIKASRNMAKLAQECIGYYTDYYKFPLLVATTASFFIWSVCMLLQLTRLSMEEKEHREGYLKWPTLIAILLGIMALTVVVLQNVPLITGFYLLLPVGLFIMALAERGDQGNLINVPIAHLAFIMIPAGLLVLMVFTYQHLAVLYTALVCLHNRRAFRKPSIKFFVWLSMVVLMGGGLYLQQNPKKKFDVLSIQNNYLLHMGMLLALVRPVFLGHHHEPPVWIFNTITLMLGAYGAYQFEANTPVWNYVKATCWSFLVYAFLSIRYFSDKLPTAKGRLQLITLNMITLICLLSTSWGALLIQILVTEFVFGLELYEESKQVKDDGKVVADKEEEEEEQEEIAVEEELSYNPEGYLKQSYRYAFAILMYFYVAFVAAGHWVYGFQFVPTTARLFYSHISMALSGSFIILKIGLPAVIVIATLYALVPFARHNSRSIITCMLLISNVMSMYFCYFVGNEGSWWSLRRSLDKLMVCNVVTVILLACSCLAKFFLRNTTMGKDNTCLTEKEDKSVRLTSSDENCSA</sequence>
<keyword evidence="6 12" id="KW-0808">Transferase</keyword>
<dbReference type="InterPro" id="IPR007070">
    <property type="entry name" value="GPI_EtnP_transferase_1"/>
</dbReference>
<accession>B3LXK3</accession>
<dbReference type="EMBL" id="CH902617">
    <property type="protein sequence ID" value="EDV43897.1"/>
    <property type="molecule type" value="Genomic_DNA"/>
</dbReference>
<dbReference type="GO" id="GO:0006506">
    <property type="term" value="P:GPI anchor biosynthetic process"/>
    <property type="evidence" value="ECO:0007669"/>
    <property type="project" value="UniProtKB-UniPathway"/>
</dbReference>
<feature type="transmembrane region" description="Helical" evidence="12">
    <location>
        <begin position="509"/>
        <end position="527"/>
    </location>
</feature>
<feature type="transmembrane region" description="Helical" evidence="12">
    <location>
        <begin position="561"/>
        <end position="579"/>
    </location>
</feature>
<feature type="transmembrane region" description="Helical" evidence="12">
    <location>
        <begin position="864"/>
        <end position="888"/>
    </location>
</feature>
<protein>
    <recommendedName>
        <fullName evidence="4 12">GPI ethanolamine phosphate transferase 1</fullName>
        <ecNumber evidence="12">2.-.-.-</ecNumber>
    </recommendedName>
</protein>
<dbReference type="OrthoDB" id="2748310at2759"/>
<dbReference type="HOGENOM" id="CLU_007676_0_0_1"/>
<evidence type="ECO:0000256" key="8">
    <source>
        <dbReference type="ARBA" id="ARBA00022824"/>
    </source>
</evidence>
<feature type="chain" id="PRO_5002791570" description="GPI ethanolamine phosphate transferase 1" evidence="13">
    <location>
        <begin position="20"/>
        <end position="919"/>
    </location>
</feature>
<keyword evidence="16" id="KW-1185">Reference proteome</keyword>
<comment type="pathway">
    <text evidence="2 12">Glycolipid biosynthesis; glycosylphosphatidylinositol-anchor biosynthesis.</text>
</comment>
<feature type="transmembrane region" description="Helical" evidence="12">
    <location>
        <begin position="457"/>
        <end position="478"/>
    </location>
</feature>
<feature type="transmembrane region" description="Helical" evidence="12">
    <location>
        <begin position="677"/>
        <end position="702"/>
    </location>
</feature>
<evidence type="ECO:0000256" key="9">
    <source>
        <dbReference type="ARBA" id="ARBA00022989"/>
    </source>
</evidence>
<dbReference type="GeneID" id="6499084"/>
<comment type="subcellular location">
    <subcellularLocation>
        <location evidence="1 12">Endoplasmic reticulum membrane</location>
        <topology evidence="1 12">Multi-pass membrane protein</topology>
    </subcellularLocation>
</comment>
<feature type="signal peptide" evidence="13">
    <location>
        <begin position="1"/>
        <end position="19"/>
    </location>
</feature>
<dbReference type="PANTHER" id="PTHR12250">
    <property type="entry name" value="PHOSPHATIDYLINOSITOL GLYCAN, CLASS N"/>
    <property type="match status" value="1"/>
</dbReference>
<dbReference type="FunFam" id="3.40.720.10:FF:000132">
    <property type="entry name" value="AT28040p"/>
    <property type="match status" value="1"/>
</dbReference>
<dbReference type="AlphaFoldDB" id="B3LXK3"/>
<evidence type="ECO:0000313" key="15">
    <source>
        <dbReference type="EMBL" id="EDV43897.1"/>
    </source>
</evidence>
<keyword evidence="10 12" id="KW-0472">Membrane</keyword>
<dbReference type="PhylomeDB" id="B3LXK3"/>
<feature type="transmembrane region" description="Helical" evidence="12">
    <location>
        <begin position="423"/>
        <end position="445"/>
    </location>
</feature>
<evidence type="ECO:0000256" key="5">
    <source>
        <dbReference type="ARBA" id="ARBA00022502"/>
    </source>
</evidence>
<keyword evidence="11" id="KW-0325">Glycoprotein</keyword>
<comment type="similarity">
    <text evidence="3 12">Belongs to the PIGG/PIGN/PIGO family. PIGN subfamily.</text>
</comment>